<dbReference type="SMART" id="SM00283">
    <property type="entry name" value="MA"/>
    <property type="match status" value="1"/>
</dbReference>
<evidence type="ECO:0000313" key="9">
    <source>
        <dbReference type="Proteomes" id="UP000095384"/>
    </source>
</evidence>
<dbReference type="GO" id="GO:0006935">
    <property type="term" value="P:chemotaxis"/>
    <property type="evidence" value="ECO:0007669"/>
    <property type="project" value="UniProtKB-KW"/>
</dbReference>
<dbReference type="EMBL" id="QSUG01000007">
    <property type="protein sequence ID" value="RGN23025.1"/>
    <property type="molecule type" value="Genomic_DNA"/>
</dbReference>
<evidence type="ECO:0000256" key="4">
    <source>
        <dbReference type="SAM" id="Phobius"/>
    </source>
</evidence>
<reference evidence="7 9" key="1">
    <citation type="submission" date="2015-09" db="EMBL/GenBank/DDBJ databases">
        <authorList>
            <consortium name="Pathogen Informatics"/>
        </authorList>
    </citation>
    <scope>NUCLEOTIDE SEQUENCE [LARGE SCALE GENOMIC DNA]</scope>
    <source>
        <strain evidence="7 9">2789STDY5608860</strain>
    </source>
</reference>
<accession>A0A174ES02</accession>
<feature type="domain" description="Methyl-accepting transducer" evidence="5">
    <location>
        <begin position="326"/>
        <end position="555"/>
    </location>
</feature>
<dbReference type="InterPro" id="IPR004090">
    <property type="entry name" value="Chemotax_Me-accpt_rcpt"/>
</dbReference>
<keyword evidence="3" id="KW-0807">Transducer</keyword>
<evidence type="ECO:0000256" key="1">
    <source>
        <dbReference type="ARBA" id="ARBA00022500"/>
    </source>
</evidence>
<keyword evidence="1" id="KW-0145">Chemotaxis</keyword>
<dbReference type="CDD" id="cd06225">
    <property type="entry name" value="HAMP"/>
    <property type="match status" value="1"/>
</dbReference>
<dbReference type="PROSITE" id="PS50885">
    <property type="entry name" value="HAMP"/>
    <property type="match status" value="1"/>
</dbReference>
<dbReference type="Proteomes" id="UP000260970">
    <property type="component" value="Unassembled WGS sequence"/>
</dbReference>
<dbReference type="PRINTS" id="PR00260">
    <property type="entry name" value="CHEMTRNSDUCR"/>
</dbReference>
<dbReference type="GO" id="GO:0005886">
    <property type="term" value="C:plasma membrane"/>
    <property type="evidence" value="ECO:0007669"/>
    <property type="project" value="TreeGrafter"/>
</dbReference>
<evidence type="ECO:0000313" key="8">
    <source>
        <dbReference type="EMBL" id="RGN23025.1"/>
    </source>
</evidence>
<dbReference type="Pfam" id="PF00672">
    <property type="entry name" value="HAMP"/>
    <property type="match status" value="1"/>
</dbReference>
<reference evidence="8 10" key="2">
    <citation type="submission" date="2018-08" db="EMBL/GenBank/DDBJ databases">
        <title>A genome reference for cultivated species of the human gut microbiota.</title>
        <authorList>
            <person name="Zou Y."/>
            <person name="Xue W."/>
            <person name="Luo G."/>
        </authorList>
    </citation>
    <scope>NUCLEOTIDE SEQUENCE [LARGE SCALE GENOMIC DNA]</scope>
    <source>
        <strain evidence="8 10">OM05-6AA</strain>
    </source>
</reference>
<dbReference type="EMBL" id="CYYW01000016">
    <property type="protein sequence ID" value="CUO39386.1"/>
    <property type="molecule type" value="Genomic_DNA"/>
</dbReference>
<dbReference type="InterPro" id="IPR024478">
    <property type="entry name" value="HlyB_4HB_MCP"/>
</dbReference>
<protein>
    <submittedName>
        <fullName evidence="7">Aspartate chemoreceptor protein</fullName>
    </submittedName>
    <submittedName>
        <fullName evidence="8">Methyl-accepting chemotaxis protein</fullName>
    </submittedName>
</protein>
<dbReference type="PANTHER" id="PTHR43531">
    <property type="entry name" value="PROTEIN ICFG"/>
    <property type="match status" value="1"/>
</dbReference>
<keyword evidence="7" id="KW-0675">Receptor</keyword>
<organism evidence="7 9">
    <name type="scientific">Agathobacter rectalis</name>
    <dbReference type="NCBI Taxonomy" id="39491"/>
    <lineage>
        <taxon>Bacteria</taxon>
        <taxon>Bacillati</taxon>
        <taxon>Bacillota</taxon>
        <taxon>Clostridia</taxon>
        <taxon>Lachnospirales</taxon>
        <taxon>Lachnospiraceae</taxon>
        <taxon>Agathobacter</taxon>
    </lineage>
</organism>
<dbReference type="SUPFAM" id="SSF58104">
    <property type="entry name" value="Methyl-accepting chemotaxis protein (MCP) signaling domain"/>
    <property type="match status" value="1"/>
</dbReference>
<sequence length="573" mass="62294">MKLDMSKWKALSIKNRLKKGFRLTTFVASASGVIAGILMILVSMRYSSALTFYGFSQGDIGKVMVTFSETRSATRALIGYTASDTLSKMSDTHDSKKESFQKYWKELQSSIKTDEEQAIYDDINSKLDSYWSLDDEIGQLGRNATDPETQKEAEERAVAELAPAYDDIYQQLVALMDTKVTDGDNLSKRLSLVSYAVFGIVIVIIVSSYFISMKIGDGVAVGISKPLDELKQRLRTFAQGDLEAPFPAVDSQDEIADMVGVAKNMAADLKTIISDSDKLLGKMAEGDYTVSSDMEDKYTGDFIGLLMAMRQMKTQMNDVMSHINEISSLVTAGSNNLAQAAQEIAEGTMDQSAAIEELQATFADITGGVEKTSEKLNDTYRIAQEYAEEADHSHTEMQGMVDVIGRINDTSKQIENIISEIEDIASQTNLLSLNAAIEAARAGEAGKGFAVVAGQIRSLSEQSAKAAVDTRQLIESAIAVSNEGNEAAERVSTSIEKVINGMKEVADSSQKLSEIAEEQAKAMEQAEAGINQISDVVQSNSANAEETSATSEELSAQAETMNELISKFILEKK</sequence>
<proteinExistence type="inferred from homology"/>
<dbReference type="InterPro" id="IPR004089">
    <property type="entry name" value="MCPsignal_dom"/>
</dbReference>
<name>A0A174ES02_9FIRM</name>
<dbReference type="InterPro" id="IPR051310">
    <property type="entry name" value="MCP_chemotaxis"/>
</dbReference>
<evidence type="ECO:0000256" key="3">
    <source>
        <dbReference type="PROSITE-ProRule" id="PRU00284"/>
    </source>
</evidence>
<dbReference type="Pfam" id="PF12729">
    <property type="entry name" value="4HB_MCP_1"/>
    <property type="match status" value="1"/>
</dbReference>
<evidence type="ECO:0000313" key="10">
    <source>
        <dbReference type="Proteomes" id="UP000260970"/>
    </source>
</evidence>
<comment type="similarity">
    <text evidence="2">Belongs to the methyl-accepting chemotaxis (MCP) protein family.</text>
</comment>
<evidence type="ECO:0000259" key="5">
    <source>
        <dbReference type="PROSITE" id="PS50111"/>
    </source>
</evidence>
<evidence type="ECO:0000259" key="6">
    <source>
        <dbReference type="PROSITE" id="PS50885"/>
    </source>
</evidence>
<keyword evidence="4" id="KW-0472">Membrane</keyword>
<dbReference type="Pfam" id="PF00015">
    <property type="entry name" value="MCPsignal"/>
    <property type="match status" value="1"/>
</dbReference>
<keyword evidence="4" id="KW-0812">Transmembrane</keyword>
<dbReference type="PANTHER" id="PTHR43531:SF11">
    <property type="entry name" value="METHYL-ACCEPTING CHEMOTAXIS PROTEIN 3"/>
    <property type="match status" value="1"/>
</dbReference>
<dbReference type="PROSITE" id="PS50111">
    <property type="entry name" value="CHEMOTAXIS_TRANSDUC_2"/>
    <property type="match status" value="1"/>
</dbReference>
<dbReference type="Gene3D" id="1.10.287.950">
    <property type="entry name" value="Methyl-accepting chemotaxis protein"/>
    <property type="match status" value="1"/>
</dbReference>
<dbReference type="SMART" id="SM00304">
    <property type="entry name" value="HAMP"/>
    <property type="match status" value="2"/>
</dbReference>
<evidence type="ECO:0000313" key="7">
    <source>
        <dbReference type="EMBL" id="CUO39386.1"/>
    </source>
</evidence>
<dbReference type="GO" id="GO:0007165">
    <property type="term" value="P:signal transduction"/>
    <property type="evidence" value="ECO:0007669"/>
    <property type="project" value="UniProtKB-KW"/>
</dbReference>
<dbReference type="InterPro" id="IPR003660">
    <property type="entry name" value="HAMP_dom"/>
</dbReference>
<evidence type="ECO:0000256" key="2">
    <source>
        <dbReference type="ARBA" id="ARBA00029447"/>
    </source>
</evidence>
<dbReference type="Gene3D" id="6.10.340.10">
    <property type="match status" value="1"/>
</dbReference>
<dbReference type="Proteomes" id="UP000095384">
    <property type="component" value="Unassembled WGS sequence"/>
</dbReference>
<feature type="transmembrane region" description="Helical" evidence="4">
    <location>
        <begin position="192"/>
        <end position="211"/>
    </location>
</feature>
<dbReference type="RefSeq" id="WP_055224761.1">
    <property type="nucleotide sequence ID" value="NZ_CYYW01000016.1"/>
</dbReference>
<dbReference type="GO" id="GO:0004888">
    <property type="term" value="F:transmembrane signaling receptor activity"/>
    <property type="evidence" value="ECO:0007669"/>
    <property type="project" value="InterPro"/>
</dbReference>
<feature type="domain" description="HAMP" evidence="6">
    <location>
        <begin position="221"/>
        <end position="274"/>
    </location>
</feature>
<feature type="transmembrane region" description="Helical" evidence="4">
    <location>
        <begin position="21"/>
        <end position="42"/>
    </location>
</feature>
<dbReference type="AlphaFoldDB" id="A0A174ES02"/>
<keyword evidence="4" id="KW-1133">Transmembrane helix</keyword>
<gene>
    <name evidence="7" type="primary">tar</name>
    <name evidence="8" type="ORF">DXB72_08350</name>
    <name evidence="7" type="ORF">ERS852417_02201</name>
</gene>